<organism evidence="2 3">
    <name type="scientific">Zhouia spongiae</name>
    <dbReference type="NCBI Taxonomy" id="2202721"/>
    <lineage>
        <taxon>Bacteria</taxon>
        <taxon>Pseudomonadati</taxon>
        <taxon>Bacteroidota</taxon>
        <taxon>Flavobacteriia</taxon>
        <taxon>Flavobacteriales</taxon>
        <taxon>Flavobacteriaceae</taxon>
        <taxon>Zhouia</taxon>
    </lineage>
</organism>
<evidence type="ECO:0000256" key="1">
    <source>
        <dbReference type="SAM" id="Phobius"/>
    </source>
</evidence>
<sequence length="170" mass="19599">MENLIFYVIACTVPAIVTGAIAYYFFKLHTKNEEGRRRYLIQKEAQKNAMPIRLQAYERIALFLERISPAKLLTRTVPDSADKNEYEGLLIRSIESEFDHNIAQQIYMSDECWSIVKTAKNATIQLIRKAGMQAETANKLREAVLNELLEKQPPSNAALAYIKKEVEEMW</sequence>
<accession>A0ABY3YKR4</accession>
<reference evidence="2 3" key="1">
    <citation type="journal article" date="2018" name="Int. J. Syst. Evol. Microbiol.">
        <title>Zhouia spongiae sp. nov., isolated from a marine sponge.</title>
        <authorList>
            <person name="Zhuang L."/>
            <person name="Lin B."/>
            <person name="Qin F."/>
            <person name="Luo L."/>
        </authorList>
    </citation>
    <scope>NUCLEOTIDE SEQUENCE [LARGE SCALE GENOMIC DNA]</scope>
    <source>
        <strain evidence="2 3">HN-Y44</strain>
    </source>
</reference>
<dbReference type="RefSeq" id="WP_242936591.1">
    <property type="nucleotide sequence ID" value="NZ_CP094326.1"/>
</dbReference>
<feature type="transmembrane region" description="Helical" evidence="1">
    <location>
        <begin position="6"/>
        <end position="26"/>
    </location>
</feature>
<evidence type="ECO:0000313" key="3">
    <source>
        <dbReference type="Proteomes" id="UP000829476"/>
    </source>
</evidence>
<keyword evidence="1" id="KW-1133">Transmembrane helix</keyword>
<gene>
    <name evidence="2" type="ORF">MQE36_13965</name>
</gene>
<dbReference type="Pfam" id="PF25589">
    <property type="entry name" value="DUF7935"/>
    <property type="match status" value="1"/>
</dbReference>
<evidence type="ECO:0008006" key="4">
    <source>
        <dbReference type="Google" id="ProtNLM"/>
    </source>
</evidence>
<proteinExistence type="predicted"/>
<evidence type="ECO:0000313" key="2">
    <source>
        <dbReference type="EMBL" id="UNY98184.1"/>
    </source>
</evidence>
<keyword evidence="1" id="KW-0812">Transmembrane</keyword>
<dbReference type="InterPro" id="IPR057695">
    <property type="entry name" value="DUF7935"/>
</dbReference>
<keyword evidence="1" id="KW-0472">Membrane</keyword>
<protein>
    <recommendedName>
        <fullName evidence="4">DUF4760 domain-containing protein</fullName>
    </recommendedName>
</protein>
<name>A0ABY3YKR4_9FLAO</name>
<dbReference type="Proteomes" id="UP000829476">
    <property type="component" value="Chromosome"/>
</dbReference>
<keyword evidence="3" id="KW-1185">Reference proteome</keyword>
<dbReference type="EMBL" id="CP094326">
    <property type="protein sequence ID" value="UNY98184.1"/>
    <property type="molecule type" value="Genomic_DNA"/>
</dbReference>